<dbReference type="InterPro" id="IPR042197">
    <property type="entry name" value="Apaf_helical"/>
</dbReference>
<name>A0AA38CC95_TAXCH</name>
<evidence type="ECO:0000313" key="2">
    <source>
        <dbReference type="Proteomes" id="UP000824469"/>
    </source>
</evidence>
<dbReference type="InterPro" id="IPR044974">
    <property type="entry name" value="Disease_R_plants"/>
</dbReference>
<reference evidence="1 2" key="1">
    <citation type="journal article" date="2021" name="Nat. Plants">
        <title>The Taxus genome provides insights into paclitaxel biosynthesis.</title>
        <authorList>
            <person name="Xiong X."/>
            <person name="Gou J."/>
            <person name="Liao Q."/>
            <person name="Li Y."/>
            <person name="Zhou Q."/>
            <person name="Bi G."/>
            <person name="Li C."/>
            <person name="Du R."/>
            <person name="Wang X."/>
            <person name="Sun T."/>
            <person name="Guo L."/>
            <person name="Liang H."/>
            <person name="Lu P."/>
            <person name="Wu Y."/>
            <person name="Zhang Z."/>
            <person name="Ro D.K."/>
            <person name="Shang Y."/>
            <person name="Huang S."/>
            <person name="Yan J."/>
        </authorList>
    </citation>
    <scope>NUCLEOTIDE SEQUENCE [LARGE SCALE GENOMIC DNA]</scope>
    <source>
        <strain evidence="1">Ta-2019</strain>
    </source>
</reference>
<comment type="caution">
    <text evidence="1">The sequence shown here is derived from an EMBL/GenBank/DDBJ whole genome shotgun (WGS) entry which is preliminary data.</text>
</comment>
<dbReference type="AlphaFoldDB" id="A0AA38CC95"/>
<evidence type="ECO:0000313" key="1">
    <source>
        <dbReference type="EMBL" id="KAH9297782.1"/>
    </source>
</evidence>
<sequence>LQVLCRKIDRDADVSSIVAERPQAKEIAKKCSCSPLFLEVVGGFIHQRKNEKKAYESVINFLQTGEHFSGTKTYSFDESRVLFSYDGLNRNAQEAFLDICSFFYNWELEEVAWIVGEEEFECLQEGALLKNKDGRISIHDLILSAGRNKCKDSRFTTASELSKALKKEELVSQIKGVWLRQNGSPFHISAEELDVMSTSLRVFSMGNLTIVEGKCQKQFDELRYFQVDRVPNLPMDISNLKHLSYIDYAFGKDMILSSSK</sequence>
<gene>
    <name evidence="1" type="ORF">KI387_029464</name>
</gene>
<dbReference type="GO" id="GO:0006952">
    <property type="term" value="P:defense response"/>
    <property type="evidence" value="ECO:0007669"/>
    <property type="project" value="InterPro"/>
</dbReference>
<protein>
    <submittedName>
        <fullName evidence="1">Uncharacterized protein</fullName>
    </submittedName>
</protein>
<dbReference type="PANTHER" id="PTHR11017">
    <property type="entry name" value="LEUCINE-RICH REPEAT-CONTAINING PROTEIN"/>
    <property type="match status" value="1"/>
</dbReference>
<keyword evidence="2" id="KW-1185">Reference proteome</keyword>
<dbReference type="Proteomes" id="UP000824469">
    <property type="component" value="Unassembled WGS sequence"/>
</dbReference>
<dbReference type="Gene3D" id="1.10.8.430">
    <property type="entry name" value="Helical domain of apoptotic protease-activating factors"/>
    <property type="match status" value="1"/>
</dbReference>
<feature type="non-terminal residue" evidence="1">
    <location>
        <position position="260"/>
    </location>
</feature>
<dbReference type="OMA" id="HICASRL"/>
<organism evidence="1 2">
    <name type="scientific">Taxus chinensis</name>
    <name type="common">Chinese yew</name>
    <name type="synonym">Taxus wallichiana var. chinensis</name>
    <dbReference type="NCBI Taxonomy" id="29808"/>
    <lineage>
        <taxon>Eukaryota</taxon>
        <taxon>Viridiplantae</taxon>
        <taxon>Streptophyta</taxon>
        <taxon>Embryophyta</taxon>
        <taxon>Tracheophyta</taxon>
        <taxon>Spermatophyta</taxon>
        <taxon>Pinopsida</taxon>
        <taxon>Pinidae</taxon>
        <taxon>Conifers II</taxon>
        <taxon>Cupressales</taxon>
        <taxon>Taxaceae</taxon>
        <taxon>Taxus</taxon>
    </lineage>
</organism>
<feature type="non-terminal residue" evidence="1">
    <location>
        <position position="1"/>
    </location>
</feature>
<accession>A0AA38CC95</accession>
<dbReference type="EMBL" id="JAHRHJ020000010">
    <property type="protein sequence ID" value="KAH9297782.1"/>
    <property type="molecule type" value="Genomic_DNA"/>
</dbReference>
<proteinExistence type="predicted"/>